<protein>
    <submittedName>
        <fullName evidence="7">Peptide chain release factor 1</fullName>
    </submittedName>
</protein>
<dbReference type="InterPro" id="IPR005139">
    <property type="entry name" value="PCRF"/>
</dbReference>
<keyword evidence="5" id="KW-0175">Coiled coil</keyword>
<name>A0A1F5J991_9BACT</name>
<dbReference type="PROSITE" id="PS00745">
    <property type="entry name" value="RF_PROK_I"/>
    <property type="match status" value="1"/>
</dbReference>
<dbReference type="PANTHER" id="PTHR43804:SF7">
    <property type="entry name" value="LD18447P"/>
    <property type="match status" value="1"/>
</dbReference>
<dbReference type="AlphaFoldDB" id="A0A1F5J991"/>
<evidence type="ECO:0000313" key="8">
    <source>
        <dbReference type="Proteomes" id="UP000177042"/>
    </source>
</evidence>
<evidence type="ECO:0000256" key="5">
    <source>
        <dbReference type="SAM" id="Coils"/>
    </source>
</evidence>
<dbReference type="GO" id="GO:0005737">
    <property type="term" value="C:cytoplasm"/>
    <property type="evidence" value="ECO:0007669"/>
    <property type="project" value="UniProtKB-ARBA"/>
</dbReference>
<dbReference type="Gene3D" id="6.10.140.1950">
    <property type="match status" value="1"/>
</dbReference>
<evidence type="ECO:0000256" key="3">
    <source>
        <dbReference type="ARBA" id="ARBA00022481"/>
    </source>
</evidence>
<gene>
    <name evidence="7" type="ORF">A3C26_02000</name>
</gene>
<dbReference type="FunFam" id="3.30.160.20:FF:000004">
    <property type="entry name" value="Peptide chain release factor 1"/>
    <property type="match status" value="1"/>
</dbReference>
<dbReference type="FunFam" id="3.30.70.1660:FF:000002">
    <property type="entry name" value="Peptide chain release factor 1"/>
    <property type="match status" value="1"/>
</dbReference>
<dbReference type="SMART" id="SM00937">
    <property type="entry name" value="PCRF"/>
    <property type="match status" value="1"/>
</dbReference>
<reference evidence="7 8" key="1">
    <citation type="journal article" date="2016" name="Nat. Commun.">
        <title>Thousands of microbial genomes shed light on interconnected biogeochemical processes in an aquifer system.</title>
        <authorList>
            <person name="Anantharaman K."/>
            <person name="Brown C.T."/>
            <person name="Hug L.A."/>
            <person name="Sharon I."/>
            <person name="Castelle C.J."/>
            <person name="Probst A.J."/>
            <person name="Thomas B.C."/>
            <person name="Singh A."/>
            <person name="Wilkins M.J."/>
            <person name="Karaoz U."/>
            <person name="Brodie E.L."/>
            <person name="Williams K.H."/>
            <person name="Hubbard S.S."/>
            <person name="Banfield J.F."/>
        </authorList>
    </citation>
    <scope>NUCLEOTIDE SEQUENCE [LARGE SCALE GENOMIC DNA]</scope>
</reference>
<comment type="function">
    <text evidence="1">Peptide chain release factor 1 directs the termination of translation in response to the peptide chain termination codons UAG and UAA.</text>
</comment>
<organism evidence="7 8">
    <name type="scientific">Candidatus Daviesbacteria bacterium RIFCSPHIGHO2_02_FULL_39_12</name>
    <dbReference type="NCBI Taxonomy" id="1797770"/>
    <lineage>
        <taxon>Bacteria</taxon>
        <taxon>Candidatus Daviesiibacteriota</taxon>
    </lineage>
</organism>
<evidence type="ECO:0000256" key="4">
    <source>
        <dbReference type="ARBA" id="ARBA00022917"/>
    </source>
</evidence>
<comment type="caution">
    <text evidence="7">The sequence shown here is derived from an EMBL/GenBank/DDBJ whole genome shotgun (WGS) entry which is preliminary data.</text>
</comment>
<dbReference type="Pfam" id="PF00472">
    <property type="entry name" value="RF-1"/>
    <property type="match status" value="1"/>
</dbReference>
<accession>A0A1F5J991</accession>
<dbReference type="InterPro" id="IPR045853">
    <property type="entry name" value="Pep_chain_release_fac_I_sf"/>
</dbReference>
<feature type="domain" description="Prokaryotic-type class I peptide chain release factors" evidence="6">
    <location>
        <begin position="191"/>
        <end position="207"/>
    </location>
</feature>
<evidence type="ECO:0000256" key="2">
    <source>
        <dbReference type="ARBA" id="ARBA00010835"/>
    </source>
</evidence>
<dbReference type="GO" id="GO:0003747">
    <property type="term" value="F:translation release factor activity"/>
    <property type="evidence" value="ECO:0007669"/>
    <property type="project" value="InterPro"/>
</dbReference>
<feature type="coiled-coil region" evidence="5">
    <location>
        <begin position="29"/>
        <end position="56"/>
    </location>
</feature>
<dbReference type="PANTHER" id="PTHR43804">
    <property type="entry name" value="LD18447P"/>
    <property type="match status" value="1"/>
</dbReference>
<keyword evidence="3" id="KW-0488">Methylation</keyword>
<dbReference type="Gene3D" id="3.30.70.1660">
    <property type="match status" value="2"/>
</dbReference>
<evidence type="ECO:0000256" key="1">
    <source>
        <dbReference type="ARBA" id="ARBA00002986"/>
    </source>
</evidence>
<proteinExistence type="inferred from homology"/>
<dbReference type="Proteomes" id="UP000177042">
    <property type="component" value="Unassembled WGS sequence"/>
</dbReference>
<evidence type="ECO:0000259" key="6">
    <source>
        <dbReference type="PROSITE" id="PS00745"/>
    </source>
</evidence>
<dbReference type="Gene3D" id="3.30.160.20">
    <property type="match status" value="1"/>
</dbReference>
<dbReference type="EMBL" id="MFCX01000032">
    <property type="protein sequence ID" value="OGE25090.1"/>
    <property type="molecule type" value="Genomic_DNA"/>
</dbReference>
<dbReference type="InterPro" id="IPR000352">
    <property type="entry name" value="Pep_chain_release_fac_I"/>
</dbReference>
<dbReference type="InterPro" id="IPR050057">
    <property type="entry name" value="Prokaryotic/Mito_RF"/>
</dbReference>
<evidence type="ECO:0000313" key="7">
    <source>
        <dbReference type="EMBL" id="OGE25090.1"/>
    </source>
</evidence>
<dbReference type="Pfam" id="PF03462">
    <property type="entry name" value="PCRF"/>
    <property type="match status" value="1"/>
</dbReference>
<dbReference type="SUPFAM" id="SSF75620">
    <property type="entry name" value="Release factor"/>
    <property type="match status" value="1"/>
</dbReference>
<comment type="similarity">
    <text evidence="2">Belongs to the prokaryotic/mitochondrial release factor family.</text>
</comment>
<keyword evidence="4" id="KW-0648">Protein biosynthesis</keyword>
<sequence>MNDYLQQQIDEINTRIKEIKPLLEDPEMAQLAAEEIAELEKQKQELEQSATGDTSKVDYVGTFEVDQDGVNPSIAILEIRSAAGGDEAGLFAGDLLKMYAKYAESKKWAVEELDRSEGKLGQIKEVIIKIKGNNAYPSFKAESGVHRVQRVPVTESSGRIHTSTATVVVLPQVTETQISINPAEIEFEAFRSGGAGGQNVNKVSTAVRLKHIPTGIVVTCQTERSQLQNRENAFALLRAKLWEIEQQKKVGNIEAQRALQVGTGERSEKIRTYNFPQNRVTDHRIGKSWHNLDRILEGDLDDIIQALSIH</sequence>